<sequence length="45" mass="5613">MKLIPNQRNVIVKYGRTIRLHKGFNPNEYRHWYKGKQVVFYYEIN</sequence>
<name>A0A0B5GYB9_9CAUD</name>
<accession>A0A0B5GYB9</accession>
<gene>
    <name evidence="1" type="ORF">SBVP1_0008</name>
</gene>
<dbReference type="RefSeq" id="YP_009198526.1">
    <property type="nucleotide sequence ID" value="NC_028799.1"/>
</dbReference>
<protein>
    <submittedName>
        <fullName evidence="1">Uncharacterized protein</fullName>
    </submittedName>
</protein>
<dbReference type="KEGG" id="vg:26625605"/>
<evidence type="ECO:0000313" key="1">
    <source>
        <dbReference type="EMBL" id="AJF40666.1"/>
    </source>
</evidence>
<dbReference type="EMBL" id="KP280062">
    <property type="protein sequence ID" value="AJF40666.1"/>
    <property type="molecule type" value="Genomic_DNA"/>
</dbReference>
<proteinExistence type="predicted"/>
<dbReference type="GeneID" id="26625605"/>
<keyword evidence="2" id="KW-1185">Reference proteome</keyword>
<reference evidence="1 2" key="1">
    <citation type="submission" date="2014-12" db="EMBL/GenBank/DDBJ databases">
        <title>Complete genome sequences of three Vibrio cholerae specific bacteriophages.</title>
        <authorList>
            <person name="Bhandare S.G."/>
            <person name="Warry A."/>
            <person name="Emes R.D."/>
            <person name="Hooton S.P.T."/>
            <person name="Barrow P.A."/>
            <person name="Atterbury R.J."/>
        </authorList>
    </citation>
    <scope>NUCLEOTIDE SEQUENCE [LARGE SCALE GENOMIC DNA]</scope>
</reference>
<dbReference type="Proteomes" id="UP000031803">
    <property type="component" value="Segment"/>
</dbReference>
<evidence type="ECO:0000313" key="2">
    <source>
        <dbReference type="Proteomes" id="UP000031803"/>
    </source>
</evidence>
<organism evidence="1 2">
    <name type="scientific">Vibrio phage phi 1</name>
    <dbReference type="NCBI Taxonomy" id="1589297"/>
    <lineage>
        <taxon>Viruses</taxon>
        <taxon>Duplodnaviria</taxon>
        <taxon>Heunggongvirae</taxon>
        <taxon>Uroviricota</taxon>
        <taxon>Caudoviricetes</taxon>
        <taxon>Schitoviridae</taxon>
        <taxon>Pacinivirus</taxon>
        <taxon>Pacinivirus phi1</taxon>
    </lineage>
</organism>